<evidence type="ECO:0000313" key="9">
    <source>
        <dbReference type="Proteomes" id="UP001247754"/>
    </source>
</evidence>
<dbReference type="SUPFAM" id="SSF103473">
    <property type="entry name" value="MFS general substrate transporter"/>
    <property type="match status" value="1"/>
</dbReference>
<feature type="transmembrane region" description="Helical" evidence="6">
    <location>
        <begin position="285"/>
        <end position="304"/>
    </location>
</feature>
<feature type="transmembrane region" description="Helical" evidence="6">
    <location>
        <begin position="5"/>
        <end position="27"/>
    </location>
</feature>
<feature type="transmembrane region" description="Helical" evidence="6">
    <location>
        <begin position="95"/>
        <end position="119"/>
    </location>
</feature>
<organism evidence="8 9">
    <name type="scientific">Ruixingdingia sedimenti</name>
    <dbReference type="NCBI Taxonomy" id="3073604"/>
    <lineage>
        <taxon>Bacteria</taxon>
        <taxon>Pseudomonadati</taxon>
        <taxon>Pseudomonadota</taxon>
        <taxon>Alphaproteobacteria</taxon>
        <taxon>Rhodobacterales</taxon>
        <taxon>Paracoccaceae</taxon>
        <taxon>Ruixingdingia</taxon>
    </lineage>
</organism>
<evidence type="ECO:0000259" key="7">
    <source>
        <dbReference type="PROSITE" id="PS50850"/>
    </source>
</evidence>
<feature type="transmembrane region" description="Helical" evidence="6">
    <location>
        <begin position="233"/>
        <end position="254"/>
    </location>
</feature>
<dbReference type="InterPro" id="IPR020846">
    <property type="entry name" value="MFS_dom"/>
</dbReference>
<dbReference type="InterPro" id="IPR036259">
    <property type="entry name" value="MFS_trans_sf"/>
</dbReference>
<dbReference type="Gene3D" id="1.20.1250.20">
    <property type="entry name" value="MFS general substrate transporter like domains"/>
    <property type="match status" value="1"/>
</dbReference>
<dbReference type="Proteomes" id="UP001247754">
    <property type="component" value="Unassembled WGS sequence"/>
</dbReference>
<dbReference type="PANTHER" id="PTHR43124">
    <property type="entry name" value="PURINE EFFLUX PUMP PBUE"/>
    <property type="match status" value="1"/>
</dbReference>
<comment type="caution">
    <text evidence="8">The sequence shown here is derived from an EMBL/GenBank/DDBJ whole genome shotgun (WGS) entry which is preliminary data.</text>
</comment>
<dbReference type="CDD" id="cd17324">
    <property type="entry name" value="MFS_NepI_like"/>
    <property type="match status" value="1"/>
</dbReference>
<name>A0ABU1FE14_9RHOB</name>
<evidence type="ECO:0000256" key="6">
    <source>
        <dbReference type="SAM" id="Phobius"/>
    </source>
</evidence>
<keyword evidence="9" id="KW-1185">Reference proteome</keyword>
<keyword evidence="5 6" id="KW-0472">Membrane</keyword>
<dbReference type="Pfam" id="PF07690">
    <property type="entry name" value="MFS_1"/>
    <property type="match status" value="1"/>
</dbReference>
<feature type="transmembrane region" description="Helical" evidence="6">
    <location>
        <begin position="39"/>
        <end position="59"/>
    </location>
</feature>
<evidence type="ECO:0000256" key="2">
    <source>
        <dbReference type="ARBA" id="ARBA00022475"/>
    </source>
</evidence>
<feature type="transmembrane region" description="Helical" evidence="6">
    <location>
        <begin position="198"/>
        <end position="221"/>
    </location>
</feature>
<feature type="transmembrane region" description="Helical" evidence="6">
    <location>
        <begin position="131"/>
        <end position="150"/>
    </location>
</feature>
<reference evidence="8 9" key="1">
    <citation type="submission" date="2023-09" db="EMBL/GenBank/DDBJ databases">
        <title>Xinfangfangia sedmenti sp. nov., isolated the sedment.</title>
        <authorList>
            <person name="Xu L."/>
        </authorList>
    </citation>
    <scope>NUCLEOTIDE SEQUENCE [LARGE SCALE GENOMIC DNA]</scope>
    <source>
        <strain evidence="8 9">LG-4</strain>
    </source>
</reference>
<dbReference type="RefSeq" id="WP_310458938.1">
    <property type="nucleotide sequence ID" value="NZ_JAVKPH010000034.1"/>
</dbReference>
<dbReference type="PANTHER" id="PTHR43124:SF10">
    <property type="entry name" value="PURINE EFFLUX PUMP PBUE"/>
    <property type="match status" value="1"/>
</dbReference>
<accession>A0ABU1FE14</accession>
<feature type="transmembrane region" description="Helical" evidence="6">
    <location>
        <begin position="71"/>
        <end position="89"/>
    </location>
</feature>
<dbReference type="PROSITE" id="PS50850">
    <property type="entry name" value="MFS"/>
    <property type="match status" value="1"/>
</dbReference>
<feature type="transmembrane region" description="Helical" evidence="6">
    <location>
        <begin position="261"/>
        <end position="279"/>
    </location>
</feature>
<dbReference type="InterPro" id="IPR011701">
    <property type="entry name" value="MFS"/>
</dbReference>
<protein>
    <submittedName>
        <fullName evidence="8">MFS transporter</fullName>
    </submittedName>
</protein>
<dbReference type="InterPro" id="IPR050189">
    <property type="entry name" value="MFS_Efflux_Transporters"/>
</dbReference>
<keyword evidence="3 6" id="KW-0812">Transmembrane</keyword>
<keyword evidence="4 6" id="KW-1133">Transmembrane helix</keyword>
<comment type="subcellular location">
    <subcellularLocation>
        <location evidence="1">Cell membrane</location>
        <topology evidence="1">Multi-pass membrane protein</topology>
    </subcellularLocation>
</comment>
<feature type="transmembrane region" description="Helical" evidence="6">
    <location>
        <begin position="352"/>
        <end position="370"/>
    </location>
</feature>
<proteinExistence type="predicted"/>
<keyword evidence="2" id="KW-1003">Cell membrane</keyword>
<evidence type="ECO:0000313" key="8">
    <source>
        <dbReference type="EMBL" id="MDR5654793.1"/>
    </source>
</evidence>
<gene>
    <name evidence="8" type="ORF">RGD00_19455</name>
</gene>
<evidence type="ECO:0000256" key="5">
    <source>
        <dbReference type="ARBA" id="ARBA00023136"/>
    </source>
</evidence>
<sequence length="379" mass="39145">MSKAIYAIGAGNFAIGLGAFLVVGLLVPIAQDMRVSNAGAGLMMVVYAATYAVSSPLVVNLSGTWPRRAMLMGSLAILGGGTLVCALAPDWNTFLIGRAICALGGGAYTPIAASTVYTLSAPERRGRNLSVIFVGLTLSQAAGIPVGIWLETLIGWRMVLAVVLLCILAALLAILLSTPRRIGFPKPPASYRLLLVNARALTALLLTVLQVASFNTVYTYIGPLALDRGESSPFLLLLVIGIASAIGGFLAGFMVDRLGPWRVLVLVLASQLVLLPLFSLGALPLAAVMAVAACWAMLSAFFMVPQQMALVRDAPDHQSLILALNATATYIGVALGGGVGAAVIGWSGLGGLGLVASLLSGVGLAVLFAFRPHRGRPEG</sequence>
<dbReference type="EMBL" id="JAVKPH010000034">
    <property type="protein sequence ID" value="MDR5654793.1"/>
    <property type="molecule type" value="Genomic_DNA"/>
</dbReference>
<evidence type="ECO:0000256" key="3">
    <source>
        <dbReference type="ARBA" id="ARBA00022692"/>
    </source>
</evidence>
<feature type="transmembrane region" description="Helical" evidence="6">
    <location>
        <begin position="320"/>
        <end position="346"/>
    </location>
</feature>
<evidence type="ECO:0000256" key="1">
    <source>
        <dbReference type="ARBA" id="ARBA00004651"/>
    </source>
</evidence>
<evidence type="ECO:0000256" key="4">
    <source>
        <dbReference type="ARBA" id="ARBA00022989"/>
    </source>
</evidence>
<feature type="transmembrane region" description="Helical" evidence="6">
    <location>
        <begin position="156"/>
        <end position="177"/>
    </location>
</feature>
<feature type="domain" description="Major facilitator superfamily (MFS) profile" evidence="7">
    <location>
        <begin position="4"/>
        <end position="375"/>
    </location>
</feature>